<protein>
    <submittedName>
        <fullName evidence="2">Uncharacterized protein</fullName>
    </submittedName>
</protein>
<dbReference type="EMBL" id="CH964239">
    <property type="protein sequence ID" value="EDW81868.1"/>
    <property type="molecule type" value="Genomic_DNA"/>
</dbReference>
<feature type="compositionally biased region" description="Basic residues" evidence="1">
    <location>
        <begin position="192"/>
        <end position="226"/>
    </location>
</feature>
<dbReference type="OrthoDB" id="69229at2759"/>
<dbReference type="STRING" id="7260.B4NDP6"/>
<feature type="region of interest" description="Disordered" evidence="1">
    <location>
        <begin position="153"/>
        <end position="226"/>
    </location>
</feature>
<sequence length="226" mass="26739">MAESGRDALQHFVQQSRERLNIILQRLQWTEAGRHHGDCSLLKKQESSFPPSYPDSGFSIQLDEPTVQEILQTNTANPSPHSYTAKQKLLIYQYVVDQTPCQRPVFEDYAAFAKMVAVTKREQLKQRRYRKSKPTHNEQLHQLLELQMKALTQQQQISKESMTIRHRQDQSKKRRHSRSPDSSRQGNEGERHRSKHKHKSRSRSRSRSRSTRFHSSRQRNNQNKHY</sequence>
<dbReference type="HOGENOM" id="CLU_103084_0_0_1"/>
<evidence type="ECO:0000313" key="2">
    <source>
        <dbReference type="EMBL" id="EDW81868.1"/>
    </source>
</evidence>
<accession>B4NDP6</accession>
<evidence type="ECO:0000256" key="1">
    <source>
        <dbReference type="SAM" id="MobiDB-lite"/>
    </source>
</evidence>
<organism evidence="2 3">
    <name type="scientific">Drosophila willistoni</name>
    <name type="common">Fruit fly</name>
    <dbReference type="NCBI Taxonomy" id="7260"/>
    <lineage>
        <taxon>Eukaryota</taxon>
        <taxon>Metazoa</taxon>
        <taxon>Ecdysozoa</taxon>
        <taxon>Arthropoda</taxon>
        <taxon>Hexapoda</taxon>
        <taxon>Insecta</taxon>
        <taxon>Pterygota</taxon>
        <taxon>Neoptera</taxon>
        <taxon>Endopterygota</taxon>
        <taxon>Diptera</taxon>
        <taxon>Brachycera</taxon>
        <taxon>Muscomorpha</taxon>
        <taxon>Ephydroidea</taxon>
        <taxon>Drosophilidae</taxon>
        <taxon>Drosophila</taxon>
        <taxon>Sophophora</taxon>
    </lineage>
</organism>
<dbReference type="eggNOG" id="ENOG502QW2V">
    <property type="taxonomic scope" value="Eukaryota"/>
</dbReference>
<keyword evidence="3" id="KW-1185">Reference proteome</keyword>
<gene>
    <name evidence="2" type="primary">Dwil\GK25488</name>
    <name evidence="2" type="ORF">Dwil_GK25488</name>
</gene>
<dbReference type="OMA" id="HPQFQDN"/>
<feature type="compositionally biased region" description="Basic and acidic residues" evidence="1">
    <location>
        <begin position="162"/>
        <end position="171"/>
    </location>
</feature>
<name>B4NDP6_DROWI</name>
<dbReference type="PhylomeDB" id="B4NDP6"/>
<dbReference type="Proteomes" id="UP000007798">
    <property type="component" value="Unassembled WGS sequence"/>
</dbReference>
<dbReference type="InParanoid" id="B4NDP6"/>
<proteinExistence type="predicted"/>
<dbReference type="AlphaFoldDB" id="B4NDP6"/>
<evidence type="ECO:0000313" key="3">
    <source>
        <dbReference type="Proteomes" id="UP000007798"/>
    </source>
</evidence>
<reference evidence="2 3" key="1">
    <citation type="journal article" date="2007" name="Nature">
        <title>Evolution of genes and genomes on the Drosophila phylogeny.</title>
        <authorList>
            <consortium name="Drosophila 12 Genomes Consortium"/>
            <person name="Clark A.G."/>
            <person name="Eisen M.B."/>
            <person name="Smith D.R."/>
            <person name="Bergman C.M."/>
            <person name="Oliver B."/>
            <person name="Markow T.A."/>
            <person name="Kaufman T.C."/>
            <person name="Kellis M."/>
            <person name="Gelbart W."/>
            <person name="Iyer V.N."/>
            <person name="Pollard D.A."/>
            <person name="Sackton T.B."/>
            <person name="Larracuente A.M."/>
            <person name="Singh N.D."/>
            <person name="Abad J.P."/>
            <person name="Abt D.N."/>
            <person name="Adryan B."/>
            <person name="Aguade M."/>
            <person name="Akashi H."/>
            <person name="Anderson W.W."/>
            <person name="Aquadro C.F."/>
            <person name="Ardell D.H."/>
            <person name="Arguello R."/>
            <person name="Artieri C.G."/>
            <person name="Barbash D.A."/>
            <person name="Barker D."/>
            <person name="Barsanti P."/>
            <person name="Batterham P."/>
            <person name="Batzoglou S."/>
            <person name="Begun D."/>
            <person name="Bhutkar A."/>
            <person name="Blanco E."/>
            <person name="Bosak S.A."/>
            <person name="Bradley R.K."/>
            <person name="Brand A.D."/>
            <person name="Brent M.R."/>
            <person name="Brooks A.N."/>
            <person name="Brown R.H."/>
            <person name="Butlin R.K."/>
            <person name="Caggese C."/>
            <person name="Calvi B.R."/>
            <person name="Bernardo de Carvalho A."/>
            <person name="Caspi A."/>
            <person name="Castrezana S."/>
            <person name="Celniker S.E."/>
            <person name="Chang J.L."/>
            <person name="Chapple C."/>
            <person name="Chatterji S."/>
            <person name="Chinwalla A."/>
            <person name="Civetta A."/>
            <person name="Clifton S.W."/>
            <person name="Comeron J.M."/>
            <person name="Costello J.C."/>
            <person name="Coyne J.A."/>
            <person name="Daub J."/>
            <person name="David R.G."/>
            <person name="Delcher A.L."/>
            <person name="Delehaunty K."/>
            <person name="Do C.B."/>
            <person name="Ebling H."/>
            <person name="Edwards K."/>
            <person name="Eickbush T."/>
            <person name="Evans J.D."/>
            <person name="Filipski A."/>
            <person name="Findeiss S."/>
            <person name="Freyhult E."/>
            <person name="Fulton L."/>
            <person name="Fulton R."/>
            <person name="Garcia A.C."/>
            <person name="Gardiner A."/>
            <person name="Garfield D.A."/>
            <person name="Garvin B.E."/>
            <person name="Gibson G."/>
            <person name="Gilbert D."/>
            <person name="Gnerre S."/>
            <person name="Godfrey J."/>
            <person name="Good R."/>
            <person name="Gotea V."/>
            <person name="Gravely B."/>
            <person name="Greenberg A.J."/>
            <person name="Griffiths-Jones S."/>
            <person name="Gross S."/>
            <person name="Guigo R."/>
            <person name="Gustafson E.A."/>
            <person name="Haerty W."/>
            <person name="Hahn M.W."/>
            <person name="Halligan D.L."/>
            <person name="Halpern A.L."/>
            <person name="Halter G.M."/>
            <person name="Han M.V."/>
            <person name="Heger A."/>
            <person name="Hillier L."/>
            <person name="Hinrichs A.S."/>
            <person name="Holmes I."/>
            <person name="Hoskins R.A."/>
            <person name="Hubisz M.J."/>
            <person name="Hultmark D."/>
            <person name="Huntley M.A."/>
            <person name="Jaffe D.B."/>
            <person name="Jagadeeshan S."/>
            <person name="Jeck W.R."/>
            <person name="Johnson J."/>
            <person name="Jones C.D."/>
            <person name="Jordan W.C."/>
            <person name="Karpen G.H."/>
            <person name="Kataoka E."/>
            <person name="Keightley P.D."/>
            <person name="Kheradpour P."/>
            <person name="Kirkness E.F."/>
            <person name="Koerich L.B."/>
            <person name="Kristiansen K."/>
            <person name="Kudrna D."/>
            <person name="Kulathinal R.J."/>
            <person name="Kumar S."/>
            <person name="Kwok R."/>
            <person name="Lander E."/>
            <person name="Langley C.H."/>
            <person name="Lapoint R."/>
            <person name="Lazzaro B.P."/>
            <person name="Lee S.J."/>
            <person name="Levesque L."/>
            <person name="Li R."/>
            <person name="Lin C.F."/>
            <person name="Lin M.F."/>
            <person name="Lindblad-Toh K."/>
            <person name="Llopart A."/>
            <person name="Long M."/>
            <person name="Low L."/>
            <person name="Lozovsky E."/>
            <person name="Lu J."/>
            <person name="Luo M."/>
            <person name="Machado C.A."/>
            <person name="Makalowski W."/>
            <person name="Marzo M."/>
            <person name="Matsuda M."/>
            <person name="Matzkin L."/>
            <person name="McAllister B."/>
            <person name="McBride C.S."/>
            <person name="McKernan B."/>
            <person name="McKernan K."/>
            <person name="Mendez-Lago M."/>
            <person name="Minx P."/>
            <person name="Mollenhauer M.U."/>
            <person name="Montooth K."/>
            <person name="Mount S.M."/>
            <person name="Mu X."/>
            <person name="Myers E."/>
            <person name="Negre B."/>
            <person name="Newfeld S."/>
            <person name="Nielsen R."/>
            <person name="Noor M.A."/>
            <person name="O'Grady P."/>
            <person name="Pachter L."/>
            <person name="Papaceit M."/>
            <person name="Parisi M.J."/>
            <person name="Parisi M."/>
            <person name="Parts L."/>
            <person name="Pedersen J.S."/>
            <person name="Pesole G."/>
            <person name="Phillippy A.M."/>
            <person name="Ponting C.P."/>
            <person name="Pop M."/>
            <person name="Porcelli D."/>
            <person name="Powell J.R."/>
            <person name="Prohaska S."/>
            <person name="Pruitt K."/>
            <person name="Puig M."/>
            <person name="Quesneville H."/>
            <person name="Ram K.R."/>
            <person name="Rand D."/>
            <person name="Rasmussen M.D."/>
            <person name="Reed L.K."/>
            <person name="Reenan R."/>
            <person name="Reily A."/>
            <person name="Remington K.A."/>
            <person name="Rieger T.T."/>
            <person name="Ritchie M.G."/>
            <person name="Robin C."/>
            <person name="Rogers Y.H."/>
            <person name="Rohde C."/>
            <person name="Rozas J."/>
            <person name="Rubenfield M.J."/>
            <person name="Ruiz A."/>
            <person name="Russo S."/>
            <person name="Salzberg S.L."/>
            <person name="Sanchez-Gracia A."/>
            <person name="Saranga D.J."/>
            <person name="Sato H."/>
            <person name="Schaeffer S.W."/>
            <person name="Schatz M.C."/>
            <person name="Schlenke T."/>
            <person name="Schwartz R."/>
            <person name="Segarra C."/>
            <person name="Singh R.S."/>
            <person name="Sirot L."/>
            <person name="Sirota M."/>
            <person name="Sisneros N.B."/>
            <person name="Smith C.D."/>
            <person name="Smith T.F."/>
            <person name="Spieth J."/>
            <person name="Stage D.E."/>
            <person name="Stark A."/>
            <person name="Stephan W."/>
            <person name="Strausberg R.L."/>
            <person name="Strempel S."/>
            <person name="Sturgill D."/>
            <person name="Sutton G."/>
            <person name="Sutton G.G."/>
            <person name="Tao W."/>
            <person name="Teichmann S."/>
            <person name="Tobari Y.N."/>
            <person name="Tomimura Y."/>
            <person name="Tsolas J.M."/>
            <person name="Valente V.L."/>
            <person name="Venter E."/>
            <person name="Venter J.C."/>
            <person name="Vicario S."/>
            <person name="Vieira F.G."/>
            <person name="Vilella A.J."/>
            <person name="Villasante A."/>
            <person name="Walenz B."/>
            <person name="Wang J."/>
            <person name="Wasserman M."/>
            <person name="Watts T."/>
            <person name="Wilson D."/>
            <person name="Wilson R.K."/>
            <person name="Wing R.A."/>
            <person name="Wolfner M.F."/>
            <person name="Wong A."/>
            <person name="Wong G.K."/>
            <person name="Wu C.I."/>
            <person name="Wu G."/>
            <person name="Yamamoto D."/>
            <person name="Yang H.P."/>
            <person name="Yang S.P."/>
            <person name="Yorke J.A."/>
            <person name="Yoshida K."/>
            <person name="Zdobnov E."/>
            <person name="Zhang P."/>
            <person name="Zhang Y."/>
            <person name="Zimin A.V."/>
            <person name="Baldwin J."/>
            <person name="Abdouelleil A."/>
            <person name="Abdulkadir J."/>
            <person name="Abebe A."/>
            <person name="Abera B."/>
            <person name="Abreu J."/>
            <person name="Acer S.C."/>
            <person name="Aftuck L."/>
            <person name="Alexander A."/>
            <person name="An P."/>
            <person name="Anderson E."/>
            <person name="Anderson S."/>
            <person name="Arachi H."/>
            <person name="Azer M."/>
            <person name="Bachantsang P."/>
            <person name="Barry A."/>
            <person name="Bayul T."/>
            <person name="Berlin A."/>
            <person name="Bessette D."/>
            <person name="Bloom T."/>
            <person name="Blye J."/>
            <person name="Boguslavskiy L."/>
            <person name="Bonnet C."/>
            <person name="Boukhgalter B."/>
            <person name="Bourzgui I."/>
            <person name="Brown A."/>
            <person name="Cahill P."/>
            <person name="Channer S."/>
            <person name="Cheshatsang Y."/>
            <person name="Chuda L."/>
            <person name="Citroen M."/>
            <person name="Collymore A."/>
            <person name="Cooke P."/>
            <person name="Costello M."/>
            <person name="D'Aco K."/>
            <person name="Daza R."/>
            <person name="De Haan G."/>
            <person name="DeGray S."/>
            <person name="DeMaso C."/>
            <person name="Dhargay N."/>
            <person name="Dooley K."/>
            <person name="Dooley E."/>
            <person name="Doricent M."/>
            <person name="Dorje P."/>
            <person name="Dorjee K."/>
            <person name="Dupes A."/>
            <person name="Elong R."/>
            <person name="Falk J."/>
            <person name="Farina A."/>
            <person name="Faro S."/>
            <person name="Ferguson D."/>
            <person name="Fisher S."/>
            <person name="Foley C.D."/>
            <person name="Franke A."/>
            <person name="Friedrich D."/>
            <person name="Gadbois L."/>
            <person name="Gearin G."/>
            <person name="Gearin C.R."/>
            <person name="Giannoukos G."/>
            <person name="Goode T."/>
            <person name="Graham J."/>
            <person name="Grandbois E."/>
            <person name="Grewal S."/>
            <person name="Gyaltsen K."/>
            <person name="Hafez N."/>
            <person name="Hagos B."/>
            <person name="Hall J."/>
            <person name="Henson C."/>
            <person name="Hollinger A."/>
            <person name="Honan T."/>
            <person name="Huard M.D."/>
            <person name="Hughes L."/>
            <person name="Hurhula B."/>
            <person name="Husby M.E."/>
            <person name="Kamat A."/>
            <person name="Kanga B."/>
            <person name="Kashin S."/>
            <person name="Khazanovich D."/>
            <person name="Kisner P."/>
            <person name="Lance K."/>
            <person name="Lara M."/>
            <person name="Lee W."/>
            <person name="Lennon N."/>
            <person name="Letendre F."/>
            <person name="LeVine R."/>
            <person name="Lipovsky A."/>
            <person name="Liu X."/>
            <person name="Liu J."/>
            <person name="Liu S."/>
            <person name="Lokyitsang T."/>
            <person name="Lokyitsang Y."/>
            <person name="Lubonja R."/>
            <person name="Lui A."/>
            <person name="MacDonald P."/>
            <person name="Magnisalis V."/>
            <person name="Maru K."/>
            <person name="Matthews C."/>
            <person name="McCusker W."/>
            <person name="McDonough S."/>
            <person name="Mehta T."/>
            <person name="Meldrim J."/>
            <person name="Meneus L."/>
            <person name="Mihai O."/>
            <person name="Mihalev A."/>
            <person name="Mihova T."/>
            <person name="Mittelman R."/>
            <person name="Mlenga V."/>
            <person name="Montmayeur A."/>
            <person name="Mulrain L."/>
            <person name="Navidi A."/>
            <person name="Naylor J."/>
            <person name="Negash T."/>
            <person name="Nguyen T."/>
            <person name="Nguyen N."/>
            <person name="Nicol R."/>
            <person name="Norbu C."/>
            <person name="Norbu N."/>
            <person name="Novod N."/>
            <person name="O'Neill B."/>
            <person name="Osman S."/>
            <person name="Markiewicz E."/>
            <person name="Oyono O.L."/>
            <person name="Patti C."/>
            <person name="Phunkhang P."/>
            <person name="Pierre F."/>
            <person name="Priest M."/>
            <person name="Raghuraman S."/>
            <person name="Rege F."/>
            <person name="Reyes R."/>
            <person name="Rise C."/>
            <person name="Rogov P."/>
            <person name="Ross K."/>
            <person name="Ryan E."/>
            <person name="Settipalli S."/>
            <person name="Shea T."/>
            <person name="Sherpa N."/>
            <person name="Shi L."/>
            <person name="Shih D."/>
            <person name="Sparrow T."/>
            <person name="Spaulding J."/>
            <person name="Stalker J."/>
            <person name="Stange-Thomann N."/>
            <person name="Stavropoulos S."/>
            <person name="Stone C."/>
            <person name="Strader C."/>
            <person name="Tesfaye S."/>
            <person name="Thomson T."/>
            <person name="Thoulutsang Y."/>
            <person name="Thoulutsang D."/>
            <person name="Topham K."/>
            <person name="Topping I."/>
            <person name="Tsamla T."/>
            <person name="Vassiliev H."/>
            <person name="Vo A."/>
            <person name="Wangchuk T."/>
            <person name="Wangdi T."/>
            <person name="Weiand M."/>
            <person name="Wilkinson J."/>
            <person name="Wilson A."/>
            <person name="Yadav S."/>
            <person name="Young G."/>
            <person name="Yu Q."/>
            <person name="Zembek L."/>
            <person name="Zhong D."/>
            <person name="Zimmer A."/>
            <person name="Zwirko Z."/>
            <person name="Jaffe D.B."/>
            <person name="Alvarez P."/>
            <person name="Brockman W."/>
            <person name="Butler J."/>
            <person name="Chin C."/>
            <person name="Gnerre S."/>
            <person name="Grabherr M."/>
            <person name="Kleber M."/>
            <person name="Mauceli E."/>
            <person name="MacCallum I."/>
        </authorList>
    </citation>
    <scope>NUCLEOTIDE SEQUENCE [LARGE SCALE GENOMIC DNA]</scope>
    <source>
        <strain evidence="3">Tucson 14030-0811.24</strain>
    </source>
</reference>